<reference evidence="1 2" key="1">
    <citation type="submission" date="2018-06" db="EMBL/GenBank/DDBJ databases">
        <authorList>
            <consortium name="Pathogen Informatics"/>
            <person name="Doyle S."/>
        </authorList>
    </citation>
    <scope>NUCLEOTIDE SEQUENCE [LARGE SCALE GENOMIC DNA]</scope>
    <source>
        <strain evidence="1 2">NCTC8256</strain>
    </source>
</reference>
<gene>
    <name evidence="1" type="ORF">NCTC8256_03895</name>
</gene>
<evidence type="ECO:0000313" key="2">
    <source>
        <dbReference type="Proteomes" id="UP000254346"/>
    </source>
</evidence>
<name>A0A379VSL7_SALET</name>
<evidence type="ECO:0000313" key="1">
    <source>
        <dbReference type="EMBL" id="SUH09906.1"/>
    </source>
</evidence>
<protein>
    <submittedName>
        <fullName evidence="1">Capsid protein</fullName>
    </submittedName>
</protein>
<dbReference type="EMBL" id="UGXR01000001">
    <property type="protein sequence ID" value="SUH09906.1"/>
    <property type="molecule type" value="Genomic_DNA"/>
</dbReference>
<dbReference type="AlphaFoldDB" id="A0A379VSL7"/>
<proteinExistence type="predicted"/>
<dbReference type="Proteomes" id="UP000254346">
    <property type="component" value="Unassembled WGS sequence"/>
</dbReference>
<organism evidence="1 2">
    <name type="scientific">Salmonella enterica I</name>
    <dbReference type="NCBI Taxonomy" id="59201"/>
    <lineage>
        <taxon>Bacteria</taxon>
        <taxon>Pseudomonadati</taxon>
        <taxon>Pseudomonadota</taxon>
        <taxon>Gammaproteobacteria</taxon>
        <taxon>Enterobacterales</taxon>
        <taxon>Enterobacteriaceae</taxon>
        <taxon>Salmonella</taxon>
    </lineage>
</organism>
<sequence length="47" mass="5261">MSEINEILKKVTASIEEATGKFNAKAEDALKEAQKVRQAVRRNKGCR</sequence>
<accession>A0A379VSL7</accession>